<comment type="similarity">
    <text evidence="1">Belongs to the HMG-CoA lyase family.</text>
</comment>
<accession>A0A7K1UUT0</accession>
<comment type="caution">
    <text evidence="5">The sequence shown here is derived from an EMBL/GenBank/DDBJ whole genome shotgun (WGS) entry which is preliminary data.</text>
</comment>
<keyword evidence="2" id="KW-0479">Metal-binding</keyword>
<dbReference type="FunFam" id="3.20.20.70:FF:000071">
    <property type="entry name" value="Hydroxymethylglutaryl-CoA lyase"/>
    <property type="match status" value="1"/>
</dbReference>
<evidence type="ECO:0000256" key="1">
    <source>
        <dbReference type="ARBA" id="ARBA00009405"/>
    </source>
</evidence>
<dbReference type="GO" id="GO:0046951">
    <property type="term" value="P:ketone body biosynthetic process"/>
    <property type="evidence" value="ECO:0007669"/>
    <property type="project" value="TreeGrafter"/>
</dbReference>
<dbReference type="GO" id="GO:0004419">
    <property type="term" value="F:hydroxymethylglutaryl-CoA lyase activity"/>
    <property type="evidence" value="ECO:0007669"/>
    <property type="project" value="UniProtKB-EC"/>
</dbReference>
<keyword evidence="6" id="KW-1185">Reference proteome</keyword>
<evidence type="ECO:0000256" key="2">
    <source>
        <dbReference type="ARBA" id="ARBA00022723"/>
    </source>
</evidence>
<evidence type="ECO:0000313" key="6">
    <source>
        <dbReference type="Proteomes" id="UP000466794"/>
    </source>
</evidence>
<dbReference type="InterPro" id="IPR000891">
    <property type="entry name" value="PYR_CT"/>
</dbReference>
<dbReference type="GO" id="GO:0006552">
    <property type="term" value="P:L-leucine catabolic process"/>
    <property type="evidence" value="ECO:0007669"/>
    <property type="project" value="TreeGrafter"/>
</dbReference>
<dbReference type="PANTHER" id="PTHR42738:SF7">
    <property type="entry name" value="HYDROXYMETHYLGLUTARYL-COA LYASE"/>
    <property type="match status" value="1"/>
</dbReference>
<dbReference type="RefSeq" id="WP_328601774.1">
    <property type="nucleotide sequence ID" value="NZ_WRPP01000002.1"/>
</dbReference>
<reference evidence="5 6" key="1">
    <citation type="submission" date="2019-12" db="EMBL/GenBank/DDBJ databases">
        <title>Nocardia sp. nov. ET3-3 isolated from soil.</title>
        <authorList>
            <person name="Kanchanasin P."/>
            <person name="Tanasupawat S."/>
            <person name="Yuki M."/>
            <person name="Kudo T."/>
        </authorList>
    </citation>
    <scope>NUCLEOTIDE SEQUENCE [LARGE SCALE GENOMIC DNA]</scope>
    <source>
        <strain evidence="5 6">ET3-3</strain>
    </source>
</reference>
<evidence type="ECO:0000259" key="4">
    <source>
        <dbReference type="PROSITE" id="PS50991"/>
    </source>
</evidence>
<proteinExistence type="inferred from homology"/>
<dbReference type="Pfam" id="PF00682">
    <property type="entry name" value="HMGL-like"/>
    <property type="match status" value="1"/>
</dbReference>
<dbReference type="InterPro" id="IPR013785">
    <property type="entry name" value="Aldolase_TIM"/>
</dbReference>
<keyword evidence="3 5" id="KW-0456">Lyase</keyword>
<dbReference type="EMBL" id="WRPP01000002">
    <property type="protein sequence ID" value="MVU78127.1"/>
    <property type="molecule type" value="Genomic_DNA"/>
</dbReference>
<protein>
    <submittedName>
        <fullName evidence="5">Hydroxymethylglutaryl-CoA lyase</fullName>
        <ecNumber evidence="5">4.1.3.4</ecNumber>
    </submittedName>
</protein>
<dbReference type="Gene3D" id="3.20.20.70">
    <property type="entry name" value="Aldolase class I"/>
    <property type="match status" value="1"/>
</dbReference>
<sequence length="304" mass="32073">MDITLVEVAPRDGLQNEKRAIATADKIELIHRAAAAGARRIEAVSFVHPDLVPQLADAEAVLAGVRGSDEISYAGLVFNDRGLDRAVAAGVHEINVVVVATDTFSRRNQGCDIEEAVARWERLAERAQQAGLWRTVTLAAAFGCPFEGEVPEARVRELIARVAEAGPQEIALADTIGAGTPDRVRRLVTALTELAPEALPRCHFHNTRNTGYANAVAALEAGVRVLDTSIGGIGGCPFAPAATGNIATEDLLYTLDRMGITTGVDIASTIDTARWLGEVLGAPVPALLGRAGVFPDIAVAQAHR</sequence>
<dbReference type="PANTHER" id="PTHR42738">
    <property type="entry name" value="HYDROXYMETHYLGLUTARYL-COA LYASE"/>
    <property type="match status" value="1"/>
</dbReference>
<dbReference type="CDD" id="cd07938">
    <property type="entry name" value="DRE_TIM_HMGL"/>
    <property type="match status" value="1"/>
</dbReference>
<evidence type="ECO:0000256" key="3">
    <source>
        <dbReference type="ARBA" id="ARBA00023239"/>
    </source>
</evidence>
<dbReference type="PROSITE" id="PS50991">
    <property type="entry name" value="PYR_CT"/>
    <property type="match status" value="1"/>
</dbReference>
<gene>
    <name evidence="5" type="ORF">GPX89_12835</name>
</gene>
<dbReference type="SUPFAM" id="SSF51569">
    <property type="entry name" value="Aldolase"/>
    <property type="match status" value="1"/>
</dbReference>
<organism evidence="5 6">
    <name type="scientific">Nocardia terrae</name>
    <dbReference type="NCBI Taxonomy" id="2675851"/>
    <lineage>
        <taxon>Bacteria</taxon>
        <taxon>Bacillati</taxon>
        <taxon>Actinomycetota</taxon>
        <taxon>Actinomycetes</taxon>
        <taxon>Mycobacteriales</taxon>
        <taxon>Nocardiaceae</taxon>
        <taxon>Nocardia</taxon>
    </lineage>
</organism>
<dbReference type="Proteomes" id="UP000466794">
    <property type="component" value="Unassembled WGS sequence"/>
</dbReference>
<dbReference type="EC" id="4.1.3.4" evidence="5"/>
<feature type="domain" description="Pyruvate carboxyltransferase" evidence="4">
    <location>
        <begin position="3"/>
        <end position="270"/>
    </location>
</feature>
<name>A0A7K1UUT0_9NOCA</name>
<dbReference type="NCBIfam" id="NF004283">
    <property type="entry name" value="PRK05692.1"/>
    <property type="match status" value="1"/>
</dbReference>
<dbReference type="GO" id="GO:0046872">
    <property type="term" value="F:metal ion binding"/>
    <property type="evidence" value="ECO:0007669"/>
    <property type="project" value="UniProtKB-KW"/>
</dbReference>
<dbReference type="InterPro" id="IPR043594">
    <property type="entry name" value="HMGL"/>
</dbReference>
<dbReference type="AlphaFoldDB" id="A0A7K1UUT0"/>
<evidence type="ECO:0000313" key="5">
    <source>
        <dbReference type="EMBL" id="MVU78127.1"/>
    </source>
</evidence>